<evidence type="ECO:0000256" key="1">
    <source>
        <dbReference type="SAM" id="Phobius"/>
    </source>
</evidence>
<proteinExistence type="predicted"/>
<reference evidence="2 3" key="1">
    <citation type="submission" date="2018-06" db="EMBL/GenBank/DDBJ databases">
        <title>Bacteria isolated from soil of Wuhan.</title>
        <authorList>
            <person name="Wei X."/>
            <person name="Chunhua H."/>
        </authorList>
    </citation>
    <scope>NUCLEOTIDE SEQUENCE [LARGE SCALE GENOMIC DNA]</scope>
    <source>
        <strain evidence="3">xwS2</strain>
    </source>
</reference>
<gene>
    <name evidence="2" type="ORF">DM813_18945</name>
</gene>
<name>A0A443ZQB4_9PSED</name>
<dbReference type="EMBL" id="QJRG01000047">
    <property type="protein sequence ID" value="RWU21267.1"/>
    <property type="molecule type" value="Genomic_DNA"/>
</dbReference>
<accession>A0A443ZQB4</accession>
<comment type="caution">
    <text evidence="2">The sequence shown here is derived from an EMBL/GenBank/DDBJ whole genome shotgun (WGS) entry which is preliminary data.</text>
</comment>
<organism evidence="2 3">
    <name type="scientific">Pseudomonas alkylphenolica</name>
    <dbReference type="NCBI Taxonomy" id="237609"/>
    <lineage>
        <taxon>Bacteria</taxon>
        <taxon>Pseudomonadati</taxon>
        <taxon>Pseudomonadota</taxon>
        <taxon>Gammaproteobacteria</taxon>
        <taxon>Pseudomonadales</taxon>
        <taxon>Pseudomonadaceae</taxon>
        <taxon>Pseudomonas</taxon>
    </lineage>
</organism>
<keyword evidence="1" id="KW-0812">Transmembrane</keyword>
<protein>
    <submittedName>
        <fullName evidence="2">Uncharacterized protein</fullName>
    </submittedName>
</protein>
<evidence type="ECO:0000313" key="3">
    <source>
        <dbReference type="Proteomes" id="UP000288983"/>
    </source>
</evidence>
<feature type="transmembrane region" description="Helical" evidence="1">
    <location>
        <begin position="12"/>
        <end position="32"/>
    </location>
</feature>
<dbReference type="Proteomes" id="UP000288983">
    <property type="component" value="Unassembled WGS sequence"/>
</dbReference>
<dbReference type="OrthoDB" id="9943365at2"/>
<evidence type="ECO:0000313" key="2">
    <source>
        <dbReference type="EMBL" id="RWU21267.1"/>
    </source>
</evidence>
<keyword evidence="1" id="KW-1133">Transmembrane helix</keyword>
<sequence length="187" mass="20257">MKERVERKDLLRYLRSLAAASMFVVSITSPVFEIGSTIKSAYEVAHIAENHSDFFGEGPFWIESRAGDQWKEKSPPDAVIANYAAVWTVHARVARNGAVIGGYESLMANLAGYEVLIRSNPKSEEGAGAGTLLVKQPSDPSELEKLREILLKYSVAFAIDDGSGSLHSGNVVMGNGIHSELADSFKA</sequence>
<dbReference type="AlphaFoldDB" id="A0A443ZQB4"/>
<dbReference type="RefSeq" id="WP_128324871.1">
    <property type="nucleotide sequence ID" value="NZ_QJRG01000047.1"/>
</dbReference>
<keyword evidence="1" id="KW-0472">Membrane</keyword>